<gene>
    <name evidence="2" type="ORF">H8R94_04245</name>
</gene>
<dbReference type="InterPro" id="IPR008875">
    <property type="entry name" value="TraX"/>
</dbReference>
<keyword evidence="1" id="KW-0812">Transmembrane</keyword>
<accession>A0ABR7GEG3</accession>
<dbReference type="EMBL" id="JACOPG010000002">
    <property type="protein sequence ID" value="MBC5685819.1"/>
    <property type="molecule type" value="Genomic_DNA"/>
</dbReference>
<dbReference type="Proteomes" id="UP000643810">
    <property type="component" value="Unassembled WGS sequence"/>
</dbReference>
<feature type="transmembrane region" description="Helical" evidence="1">
    <location>
        <begin position="69"/>
        <end position="88"/>
    </location>
</feature>
<evidence type="ECO:0008006" key="4">
    <source>
        <dbReference type="Google" id="ProtNLM"/>
    </source>
</evidence>
<keyword evidence="1" id="KW-0472">Membrane</keyword>
<feature type="transmembrane region" description="Helical" evidence="1">
    <location>
        <begin position="217"/>
        <end position="235"/>
    </location>
</feature>
<feature type="transmembrane region" description="Helical" evidence="1">
    <location>
        <begin position="131"/>
        <end position="152"/>
    </location>
</feature>
<keyword evidence="1" id="KW-1133">Transmembrane helix</keyword>
<protein>
    <recommendedName>
        <fullName evidence="4">TraX protein</fullName>
    </recommendedName>
</protein>
<evidence type="ECO:0000313" key="3">
    <source>
        <dbReference type="Proteomes" id="UP000643810"/>
    </source>
</evidence>
<dbReference type="Pfam" id="PF05857">
    <property type="entry name" value="TraX"/>
    <property type="match status" value="1"/>
</dbReference>
<sequence length="236" mass="27477">MLSLNRNQIKYIVILAMLIDHIAWAFVPLASWQGQIMHMIGRLTGPTMAYFIAEGYVHTRSVKKYAKRLAIFAVISWIPFTFFEYGHLPIYKLNGNYTFEFSPGVIYTLFLALLAIWVWDKGTMMEAQKKAIIAFLCILSIWGDWPIFDILYAMCFFCYRKDEKKKWSTYTLLSVCSFVFGGFGIWGIYQLGVLLVPLLLHYTYNGKAGSKKPIHKWFFYVFYPLHLLVLGLLKIL</sequence>
<evidence type="ECO:0000313" key="2">
    <source>
        <dbReference type="EMBL" id="MBC5685819.1"/>
    </source>
</evidence>
<feature type="transmembrane region" description="Helical" evidence="1">
    <location>
        <begin position="172"/>
        <end position="196"/>
    </location>
</feature>
<comment type="caution">
    <text evidence="2">The sequence shown here is derived from an EMBL/GenBank/DDBJ whole genome shotgun (WGS) entry which is preliminary data.</text>
</comment>
<proteinExistence type="predicted"/>
<organism evidence="2 3">
    <name type="scientific">Roseburia lenta</name>
    <dbReference type="NCBI Taxonomy" id="2763061"/>
    <lineage>
        <taxon>Bacteria</taxon>
        <taxon>Bacillati</taxon>
        <taxon>Bacillota</taxon>
        <taxon>Clostridia</taxon>
        <taxon>Lachnospirales</taxon>
        <taxon>Lachnospiraceae</taxon>
        <taxon>Roseburia</taxon>
    </lineage>
</organism>
<feature type="transmembrane region" description="Helical" evidence="1">
    <location>
        <begin position="36"/>
        <end position="57"/>
    </location>
</feature>
<feature type="transmembrane region" description="Helical" evidence="1">
    <location>
        <begin position="100"/>
        <end position="119"/>
    </location>
</feature>
<keyword evidence="3" id="KW-1185">Reference proteome</keyword>
<feature type="transmembrane region" description="Helical" evidence="1">
    <location>
        <begin position="12"/>
        <end position="30"/>
    </location>
</feature>
<name>A0ABR7GEG3_9FIRM</name>
<evidence type="ECO:0000256" key="1">
    <source>
        <dbReference type="SAM" id="Phobius"/>
    </source>
</evidence>
<reference evidence="2 3" key="1">
    <citation type="submission" date="2020-08" db="EMBL/GenBank/DDBJ databases">
        <title>Genome public.</title>
        <authorList>
            <person name="Liu C."/>
            <person name="Sun Q."/>
        </authorList>
    </citation>
    <scope>NUCLEOTIDE SEQUENCE [LARGE SCALE GENOMIC DNA]</scope>
    <source>
        <strain evidence="2 3">NSJ-9</strain>
    </source>
</reference>